<dbReference type="Gene3D" id="3.40.50.150">
    <property type="entry name" value="Vaccinia Virus protein VP39"/>
    <property type="match status" value="1"/>
</dbReference>
<dbReference type="EMBL" id="CP021431">
    <property type="protein sequence ID" value="ART99571.1"/>
    <property type="molecule type" value="Genomic_DNA"/>
</dbReference>
<dbReference type="KEGG" id="lvs:LOKVESSMR4R_00230"/>
<sequence length="214" mass="24021">MALFVRRLLVRAGLCAKKTTAVGRSVFPLTFPPDVAEHVRECYQQAQGIVEYGSGGSTKLAAELGVSCLSVESDPDWAAALTRHLDSMSDEPASAQVMHIDIGTTEAWGYPTDPSHWDQYWRYPLQVWEQDPAPSHVLIDGRMRKACFAATLLNIRRETTILFDDYTDRPFYHGVEDILAPTLTIDRMAEFHARPGMLDQAGFAALISWFFDLR</sequence>
<keyword evidence="2" id="KW-1185">Reference proteome</keyword>
<name>A0A1Y0E860_9RHOB</name>
<evidence type="ECO:0008006" key="3">
    <source>
        <dbReference type="Google" id="ProtNLM"/>
    </source>
</evidence>
<dbReference type="AlphaFoldDB" id="A0A1Y0E860"/>
<evidence type="ECO:0000313" key="2">
    <source>
        <dbReference type="Proteomes" id="UP000195273"/>
    </source>
</evidence>
<gene>
    <name evidence="1" type="ORF">LOKVESSMR4R_00230</name>
</gene>
<protein>
    <recommendedName>
        <fullName evidence="3">Class I SAM-dependent methyltransferase</fullName>
    </recommendedName>
</protein>
<accession>A0A1Y0E860</accession>
<reference evidence="1 2" key="1">
    <citation type="submission" date="2017-05" db="EMBL/GenBank/DDBJ databases">
        <title>Genome Sequence of Loktanella vestfoldensis Strain SMR4r Isolated from a Culture of the Diatom Skeletonema marinoi.</title>
        <authorList>
            <person name="Topel M."/>
            <person name="Pinder M.I.M."/>
            <person name="Johansson O.N."/>
            <person name="Kourtchenko O."/>
            <person name="Godhe A."/>
            <person name="Clarke A.K."/>
        </authorList>
    </citation>
    <scope>NUCLEOTIDE SEQUENCE [LARGE SCALE GENOMIC DNA]</scope>
    <source>
        <strain evidence="1 2">SMR4r</strain>
    </source>
</reference>
<dbReference type="Proteomes" id="UP000195273">
    <property type="component" value="Chromosome"/>
</dbReference>
<dbReference type="OrthoDB" id="7445868at2"/>
<dbReference type="RefSeq" id="WP_157898098.1">
    <property type="nucleotide sequence ID" value="NZ_CP021431.1"/>
</dbReference>
<proteinExistence type="predicted"/>
<dbReference type="InterPro" id="IPR029063">
    <property type="entry name" value="SAM-dependent_MTases_sf"/>
</dbReference>
<organism evidence="1 2">
    <name type="scientific">Yoonia vestfoldensis</name>
    <dbReference type="NCBI Taxonomy" id="245188"/>
    <lineage>
        <taxon>Bacteria</taxon>
        <taxon>Pseudomonadati</taxon>
        <taxon>Pseudomonadota</taxon>
        <taxon>Alphaproteobacteria</taxon>
        <taxon>Rhodobacterales</taxon>
        <taxon>Paracoccaceae</taxon>
        <taxon>Yoonia</taxon>
    </lineage>
</organism>
<evidence type="ECO:0000313" key="1">
    <source>
        <dbReference type="EMBL" id="ART99571.1"/>
    </source>
</evidence>